<name>A0A2N6PF22_9MICO</name>
<evidence type="ECO:0000313" key="2">
    <source>
        <dbReference type="EMBL" id="PMB97283.1"/>
    </source>
</evidence>
<accession>A0A2N6PF22</accession>
<feature type="region of interest" description="Disordered" evidence="1">
    <location>
        <begin position="18"/>
        <end position="68"/>
    </location>
</feature>
<evidence type="ECO:0000256" key="1">
    <source>
        <dbReference type="SAM" id="MobiDB-lite"/>
    </source>
</evidence>
<gene>
    <name evidence="2" type="ORF">CJ198_12130</name>
</gene>
<feature type="compositionally biased region" description="Polar residues" evidence="1">
    <location>
        <begin position="28"/>
        <end position="40"/>
    </location>
</feature>
<dbReference type="EMBL" id="PNFZ01000008">
    <property type="protein sequence ID" value="PMB97283.1"/>
    <property type="molecule type" value="Genomic_DNA"/>
</dbReference>
<evidence type="ECO:0000313" key="3">
    <source>
        <dbReference type="Proteomes" id="UP000235703"/>
    </source>
</evidence>
<protein>
    <submittedName>
        <fullName evidence="2">Uncharacterized protein</fullName>
    </submittedName>
</protein>
<proteinExistence type="predicted"/>
<sequence length="100" mass="10940">MIFEKPVATCRGVAEETPVGAPWESREMPTTSRRVSSPSLLRTARRVPSGETPMLVTMRPPRNGTATSVRSPLRLIAWMRPSEAVSAAHSQPSLSKDRLA</sequence>
<dbReference type="Proteomes" id="UP000235703">
    <property type="component" value="Unassembled WGS sequence"/>
</dbReference>
<keyword evidence="3" id="KW-1185">Reference proteome</keyword>
<reference evidence="2 3" key="1">
    <citation type="submission" date="2017-09" db="EMBL/GenBank/DDBJ databases">
        <title>Bacterial strain isolated from the female urinary microbiota.</title>
        <authorList>
            <person name="Thomas-White K."/>
            <person name="Kumar N."/>
            <person name="Forster S."/>
            <person name="Putonti C."/>
            <person name="Lawley T."/>
            <person name="Wolfe A.J."/>
        </authorList>
    </citation>
    <scope>NUCLEOTIDE SEQUENCE [LARGE SCALE GENOMIC DNA]</scope>
    <source>
        <strain evidence="2 3">UMB0680</strain>
    </source>
</reference>
<organism evidence="2 3">
    <name type="scientific">Brevibacterium luteolum</name>
    <dbReference type="NCBI Taxonomy" id="199591"/>
    <lineage>
        <taxon>Bacteria</taxon>
        <taxon>Bacillati</taxon>
        <taxon>Actinomycetota</taxon>
        <taxon>Actinomycetes</taxon>
        <taxon>Micrococcales</taxon>
        <taxon>Brevibacteriaceae</taxon>
        <taxon>Brevibacterium</taxon>
    </lineage>
</organism>
<comment type="caution">
    <text evidence="2">The sequence shown here is derived from an EMBL/GenBank/DDBJ whole genome shotgun (WGS) entry which is preliminary data.</text>
</comment>
<dbReference type="AlphaFoldDB" id="A0A2N6PF22"/>